<dbReference type="GO" id="GO:0016787">
    <property type="term" value="F:hydrolase activity"/>
    <property type="evidence" value="ECO:0007669"/>
    <property type="project" value="UniProtKB-KW"/>
</dbReference>
<evidence type="ECO:0000313" key="3">
    <source>
        <dbReference type="Proteomes" id="UP000076580"/>
    </source>
</evidence>
<dbReference type="RefSeq" id="XP_040657782.1">
    <property type="nucleotide sequence ID" value="XM_040802749.1"/>
</dbReference>
<dbReference type="Pfam" id="PF00561">
    <property type="entry name" value="Abhydrolase_1"/>
    <property type="match status" value="1"/>
</dbReference>
<dbReference type="Proteomes" id="UP000076580">
    <property type="component" value="Chromosome 02"/>
</dbReference>
<dbReference type="SUPFAM" id="SSF53474">
    <property type="entry name" value="alpha/beta-Hydrolases"/>
    <property type="match status" value="1"/>
</dbReference>
<dbReference type="InterPro" id="IPR000073">
    <property type="entry name" value="AB_hydrolase_1"/>
</dbReference>
<evidence type="ECO:0000313" key="2">
    <source>
        <dbReference type="EMBL" id="KYK58430.1"/>
    </source>
</evidence>
<comment type="caution">
    <text evidence="2">The sequence shown here is derived from an EMBL/GenBank/DDBJ whole genome shotgun (WGS) entry which is preliminary data.</text>
</comment>
<protein>
    <submittedName>
        <fullName evidence="2">Alpha/beta hydrolase</fullName>
    </submittedName>
</protein>
<accession>A0A151GMW3</accession>
<dbReference type="InterPro" id="IPR029058">
    <property type="entry name" value="AB_hydrolase_fold"/>
</dbReference>
<evidence type="ECO:0000259" key="1">
    <source>
        <dbReference type="Pfam" id="PF00561"/>
    </source>
</evidence>
<dbReference type="EMBL" id="LAYC01000002">
    <property type="protein sequence ID" value="KYK58430.1"/>
    <property type="molecule type" value="Genomic_DNA"/>
</dbReference>
<dbReference type="STRING" id="98403.A0A151GMW3"/>
<name>A0A151GMW3_DRECN</name>
<dbReference type="AlphaFoldDB" id="A0A151GMW3"/>
<keyword evidence="2" id="KW-0378">Hydrolase</keyword>
<proteinExistence type="predicted"/>
<feature type="domain" description="AB hydrolase-1" evidence="1">
    <location>
        <begin position="177"/>
        <end position="413"/>
    </location>
</feature>
<reference evidence="2 3" key="1">
    <citation type="journal article" date="2016" name="Sci. Rep.">
        <title>Insights into Adaptations to a Near-Obligate Nematode Endoparasitic Lifestyle from the Finished Genome of Drechmeria coniospora.</title>
        <authorList>
            <person name="Zhang L."/>
            <person name="Zhou Z."/>
            <person name="Guo Q."/>
            <person name="Fokkens L."/>
            <person name="Miskei M."/>
            <person name="Pocsi I."/>
            <person name="Zhang W."/>
            <person name="Chen M."/>
            <person name="Wang L."/>
            <person name="Sun Y."/>
            <person name="Donzelli B.G."/>
            <person name="Gibson D.M."/>
            <person name="Nelson D.R."/>
            <person name="Luo J.G."/>
            <person name="Rep M."/>
            <person name="Liu H."/>
            <person name="Yang S."/>
            <person name="Wang J."/>
            <person name="Krasnoff S.B."/>
            <person name="Xu Y."/>
            <person name="Molnar I."/>
            <person name="Lin M."/>
        </authorList>
    </citation>
    <scope>NUCLEOTIDE SEQUENCE [LARGE SCALE GENOMIC DNA]</scope>
    <source>
        <strain evidence="2 3">ARSEF 6962</strain>
    </source>
</reference>
<sequence>MVPRPYHVLPGRTADVAILAVAACLSLYLYIRPALRDRPVQRKFVTSGARESSTQAASHPQTVDGLPYAPDVFPGGREVESEYGTIKVFEWGPEAGEKVLLMHGIGTPCIALGDMAKEFVRRGCRVMLFGESLPPNYLSLYLPTYLPTSLLSKLALAVFSLHWLPRPVSETAPPPPPEGWLLMRADFFGRGYSDAPVDLPYDERLYTSQILLVLASSGLSWTGSSAFHLVGYSLGGALAASFAAYHANILRSLTLVCPGGLVRSSHVGLLSRLLYSGRLLPNCLTMALVRRRLDPKRGSNADVPEGDDADVDVDFDQVSISCENPAVKVGHVVRWQLAENEGFAEAYLSTVRNAPIYGQHDGPWRRLAEQLSSRRRARAGAETPAGLEAGRICLILAENDPIVVAEEWIEDARKVLGEDGVVAHVLKGGHEIAISRGRDVADVAFAAWNGKDESRL</sequence>
<dbReference type="InParanoid" id="A0A151GMW3"/>
<dbReference type="Gene3D" id="3.40.50.1820">
    <property type="entry name" value="alpha/beta hydrolase"/>
    <property type="match status" value="1"/>
</dbReference>
<organism evidence="2 3">
    <name type="scientific">Drechmeria coniospora</name>
    <name type="common">Nematophagous fungus</name>
    <name type="synonym">Meria coniospora</name>
    <dbReference type="NCBI Taxonomy" id="98403"/>
    <lineage>
        <taxon>Eukaryota</taxon>
        <taxon>Fungi</taxon>
        <taxon>Dikarya</taxon>
        <taxon>Ascomycota</taxon>
        <taxon>Pezizomycotina</taxon>
        <taxon>Sordariomycetes</taxon>
        <taxon>Hypocreomycetidae</taxon>
        <taxon>Hypocreales</taxon>
        <taxon>Ophiocordycipitaceae</taxon>
        <taxon>Drechmeria</taxon>
    </lineage>
</organism>
<gene>
    <name evidence="2" type="ORF">DCS_05445</name>
</gene>
<dbReference type="GeneID" id="63718088"/>
<keyword evidence="3" id="KW-1185">Reference proteome</keyword>